<keyword evidence="10" id="KW-1185">Reference proteome</keyword>
<proteinExistence type="predicted"/>
<evidence type="ECO:0000259" key="8">
    <source>
        <dbReference type="PROSITE" id="PS50268"/>
    </source>
</evidence>
<dbReference type="PANTHER" id="PTHR24026">
    <property type="entry name" value="FAT ATYPICAL CADHERIN-RELATED"/>
    <property type="match status" value="1"/>
</dbReference>
<dbReference type="PROSITE" id="PS50268">
    <property type="entry name" value="CADHERIN_2"/>
    <property type="match status" value="1"/>
</dbReference>
<evidence type="ECO:0000256" key="7">
    <source>
        <dbReference type="PROSITE-ProRule" id="PRU00043"/>
    </source>
</evidence>
<evidence type="ECO:0000256" key="2">
    <source>
        <dbReference type="ARBA" id="ARBA00022692"/>
    </source>
</evidence>
<evidence type="ECO:0000256" key="6">
    <source>
        <dbReference type="ARBA" id="ARBA00023136"/>
    </source>
</evidence>
<evidence type="ECO:0000256" key="1">
    <source>
        <dbReference type="ARBA" id="ARBA00004370"/>
    </source>
</evidence>
<sequence>MTGSGFLLISVQPNALPTSIPVDTVIYVVDVRDDEQLTLRLTCDPSPCPFALNNDGEVRVTSDFPKAQTDFLWTFTADDSFVSVTSPTVNVAITGINTPPTFVYLNNSAVVAEKSPIGLTDIKLLAIIDSNELNSVTVTFTPALCANMFFLPDSLTSSNVLVLNVLSELDYETDPTYCTLHVTLFDGLFTSDPCVLTVEIIDVDENPVWTDSAYVQTLTEVTSGTTVFTSRYGASDPEGTNVSYSISCGTDSGFLSVEKHAVVVTMATTFDLDAAGVEHYKMVCNLTATDAESNMAAIPFTLRIEDANDNYPVFKKGSYTFEIYQGNKSIGSEVGKVTATDADISSPNNELTFSVSPTTDFYITGDAIIHSKSE</sequence>
<reference evidence="9" key="1">
    <citation type="submission" date="2022-11" db="EMBL/GenBank/DDBJ databases">
        <title>Centuries of genome instability and evolution in soft-shell clam transmissible cancer (bioRxiv).</title>
        <authorList>
            <person name="Hart S.F.M."/>
            <person name="Yonemitsu M.A."/>
            <person name="Giersch R.M."/>
            <person name="Beal B.F."/>
            <person name="Arriagada G."/>
            <person name="Davis B.W."/>
            <person name="Ostrander E.A."/>
            <person name="Goff S.P."/>
            <person name="Metzger M.J."/>
        </authorList>
    </citation>
    <scope>NUCLEOTIDE SEQUENCE</scope>
    <source>
        <strain evidence="9">MELC-2E11</strain>
        <tissue evidence="9">Siphon/mantle</tissue>
    </source>
</reference>
<feature type="domain" description="Cadherin" evidence="8">
    <location>
        <begin position="210"/>
        <end position="314"/>
    </location>
</feature>
<dbReference type="CDD" id="cd11304">
    <property type="entry name" value="Cadherin_repeat"/>
    <property type="match status" value="2"/>
</dbReference>
<dbReference type="SUPFAM" id="SSF49313">
    <property type="entry name" value="Cadherin-like"/>
    <property type="match status" value="3"/>
</dbReference>
<protein>
    <submittedName>
        <fullName evidence="9">CDHR2-like protein</fullName>
    </submittedName>
</protein>
<evidence type="ECO:0000256" key="4">
    <source>
        <dbReference type="ARBA" id="ARBA00022837"/>
    </source>
</evidence>
<dbReference type="PANTHER" id="PTHR24026:SF126">
    <property type="entry name" value="PROTOCADHERIN FAT 4"/>
    <property type="match status" value="1"/>
</dbReference>
<evidence type="ECO:0000313" key="10">
    <source>
        <dbReference type="Proteomes" id="UP001164746"/>
    </source>
</evidence>
<dbReference type="InterPro" id="IPR002126">
    <property type="entry name" value="Cadherin-like_dom"/>
</dbReference>
<evidence type="ECO:0000313" key="9">
    <source>
        <dbReference type="EMBL" id="WAQ99853.1"/>
    </source>
</evidence>
<dbReference type="InterPro" id="IPR020894">
    <property type="entry name" value="Cadherin_CS"/>
</dbReference>
<dbReference type="InterPro" id="IPR015919">
    <property type="entry name" value="Cadherin-like_sf"/>
</dbReference>
<dbReference type="PROSITE" id="PS00232">
    <property type="entry name" value="CADHERIN_1"/>
    <property type="match status" value="1"/>
</dbReference>
<dbReference type="Proteomes" id="UP001164746">
    <property type="component" value="Chromosome 3"/>
</dbReference>
<keyword evidence="3" id="KW-0677">Repeat</keyword>
<keyword evidence="2" id="KW-0812">Transmembrane</keyword>
<evidence type="ECO:0000256" key="5">
    <source>
        <dbReference type="ARBA" id="ARBA00022989"/>
    </source>
</evidence>
<evidence type="ECO:0000256" key="3">
    <source>
        <dbReference type="ARBA" id="ARBA00022737"/>
    </source>
</evidence>
<name>A0ABY7DUT0_MYAAR</name>
<keyword evidence="5" id="KW-1133">Transmembrane helix</keyword>
<dbReference type="Gene3D" id="2.60.40.60">
    <property type="entry name" value="Cadherins"/>
    <property type="match status" value="2"/>
</dbReference>
<dbReference type="EMBL" id="CP111014">
    <property type="protein sequence ID" value="WAQ99853.1"/>
    <property type="molecule type" value="Genomic_DNA"/>
</dbReference>
<comment type="subcellular location">
    <subcellularLocation>
        <location evidence="1">Membrane</location>
    </subcellularLocation>
</comment>
<keyword evidence="6" id="KW-0472">Membrane</keyword>
<gene>
    <name evidence="9" type="ORF">MAR_024226</name>
</gene>
<keyword evidence="4 7" id="KW-0106">Calcium</keyword>
<organism evidence="9 10">
    <name type="scientific">Mya arenaria</name>
    <name type="common">Soft-shell clam</name>
    <dbReference type="NCBI Taxonomy" id="6604"/>
    <lineage>
        <taxon>Eukaryota</taxon>
        <taxon>Metazoa</taxon>
        <taxon>Spiralia</taxon>
        <taxon>Lophotrochozoa</taxon>
        <taxon>Mollusca</taxon>
        <taxon>Bivalvia</taxon>
        <taxon>Autobranchia</taxon>
        <taxon>Heteroconchia</taxon>
        <taxon>Euheterodonta</taxon>
        <taxon>Imparidentia</taxon>
        <taxon>Neoheterodontei</taxon>
        <taxon>Myida</taxon>
        <taxon>Myoidea</taxon>
        <taxon>Myidae</taxon>
        <taxon>Mya</taxon>
    </lineage>
</organism>
<accession>A0ABY7DUT0</accession>